<dbReference type="InterPro" id="IPR052966">
    <property type="entry name" value="Beta-lactamase_Reg"/>
</dbReference>
<keyword evidence="1" id="KW-1133">Transmembrane helix</keyword>
<dbReference type="InterPro" id="IPR004485">
    <property type="entry name" value="Cobalamin_biosynth_CobD/CbiB"/>
</dbReference>
<dbReference type="NCBIfam" id="NF005792">
    <property type="entry name" value="PRK07630.1"/>
    <property type="match status" value="1"/>
</dbReference>
<keyword evidence="1" id="KW-1003">Cell membrane</keyword>
<feature type="transmembrane region" description="Helical" evidence="1">
    <location>
        <begin position="72"/>
        <end position="89"/>
    </location>
</feature>
<dbReference type="UniPathway" id="UPA00148"/>
<protein>
    <recommendedName>
        <fullName evidence="1">Cobalamin biosynthesis protein CobD</fullName>
    </recommendedName>
</protein>
<comment type="caution">
    <text evidence="1">Lacks conserved residue(s) required for the propagation of feature annotation.</text>
</comment>
<keyword evidence="3" id="KW-1185">Reference proteome</keyword>
<dbReference type="Proteomes" id="UP000532440">
    <property type="component" value="Unassembled WGS sequence"/>
</dbReference>
<comment type="subcellular location">
    <subcellularLocation>
        <location evidence="1">Cell membrane</location>
        <topology evidence="1">Multi-pass membrane protein</topology>
    </subcellularLocation>
</comment>
<feature type="transmembrane region" description="Helical" evidence="1">
    <location>
        <begin position="158"/>
        <end position="176"/>
    </location>
</feature>
<sequence>MGFLALIFALLIEQGRPLPAGNAVHRGFVWLADSVMGGTNAGERRHGAAGWLLVVGGAVAVLWGVEHLLGGIHPLALFCLHVAVLYLTVGFRQFSHPFSEIQLALASGDIPAARTTLQDWLRREDPGFEVGDAPVSEICRLAISNALIAAHRHVFGPLFWYIVLPGAIGPVLFRLAELLARRWHRPGERYGEFAQGAFRVIDWLPLRFSATGFAIVGNFEDAVYAWRGAVATGGADDGRSLLLAAGGGALGLRLADPGVEARWASEGEQGFELQGAEPGSDGLRSAVGMVWRSVVLWIALFAMLTLASWLGR</sequence>
<dbReference type="AlphaFoldDB" id="A0A7W8M962"/>
<keyword evidence="1" id="KW-0472">Membrane</keyword>
<dbReference type="HAMAP" id="MF_00024">
    <property type="entry name" value="CobD_CbiB"/>
    <property type="match status" value="1"/>
</dbReference>
<comment type="caution">
    <text evidence="2">The sequence shown here is derived from an EMBL/GenBank/DDBJ whole genome shotgun (WGS) entry which is preliminary data.</text>
</comment>
<dbReference type="GO" id="GO:0009236">
    <property type="term" value="P:cobalamin biosynthetic process"/>
    <property type="evidence" value="ECO:0007669"/>
    <property type="project" value="UniProtKB-UniRule"/>
</dbReference>
<keyword evidence="1" id="KW-0812">Transmembrane</keyword>
<reference evidence="2 3" key="1">
    <citation type="submission" date="2020-08" db="EMBL/GenBank/DDBJ databases">
        <title>Genomic Encyclopedia of Type Strains, Phase IV (KMG-IV): sequencing the most valuable type-strain genomes for metagenomic binning, comparative biology and taxonomic classification.</title>
        <authorList>
            <person name="Goeker M."/>
        </authorList>
    </citation>
    <scope>NUCLEOTIDE SEQUENCE [LARGE SCALE GENOMIC DNA]</scope>
    <source>
        <strain evidence="2 3">DSM 29781</strain>
    </source>
</reference>
<comment type="function">
    <text evidence="1">Converts cobyric acid to cobinamide by the addition of aminopropanol on the F carboxylic group.</text>
</comment>
<dbReference type="EMBL" id="JACHGB010000004">
    <property type="protein sequence ID" value="MBB5272367.1"/>
    <property type="molecule type" value="Genomic_DNA"/>
</dbReference>
<keyword evidence="1" id="KW-0169">Cobalamin biosynthesis</keyword>
<accession>A0A7W8M962</accession>
<comment type="similarity">
    <text evidence="1">Belongs to the CobD/CbiB family.</text>
</comment>
<dbReference type="GO" id="GO:0046677">
    <property type="term" value="P:response to antibiotic"/>
    <property type="evidence" value="ECO:0007669"/>
    <property type="project" value="TreeGrafter"/>
</dbReference>
<dbReference type="PANTHER" id="PTHR38684">
    <property type="entry name" value="PROTEIN AMPE"/>
    <property type="match status" value="1"/>
</dbReference>
<evidence type="ECO:0000313" key="2">
    <source>
        <dbReference type="EMBL" id="MBB5272367.1"/>
    </source>
</evidence>
<evidence type="ECO:0000313" key="3">
    <source>
        <dbReference type="Proteomes" id="UP000532440"/>
    </source>
</evidence>
<dbReference type="GO" id="GO:0015420">
    <property type="term" value="F:ABC-type vitamin B12 transporter activity"/>
    <property type="evidence" value="ECO:0007669"/>
    <property type="project" value="UniProtKB-UniRule"/>
</dbReference>
<dbReference type="RefSeq" id="WP_183967695.1">
    <property type="nucleotide sequence ID" value="NZ_BAABEW010000025.1"/>
</dbReference>
<evidence type="ECO:0000256" key="1">
    <source>
        <dbReference type="HAMAP-Rule" id="MF_00024"/>
    </source>
</evidence>
<comment type="pathway">
    <text evidence="1">Cofactor biosynthesis; adenosylcobalamin biosynthesis.</text>
</comment>
<dbReference type="GO" id="GO:0005886">
    <property type="term" value="C:plasma membrane"/>
    <property type="evidence" value="ECO:0007669"/>
    <property type="project" value="UniProtKB-SubCell"/>
</dbReference>
<feature type="transmembrane region" description="Helical" evidence="1">
    <location>
        <begin position="47"/>
        <end position="65"/>
    </location>
</feature>
<gene>
    <name evidence="1" type="primary">cobD</name>
    <name evidence="2" type="ORF">HNQ70_002381</name>
</gene>
<feature type="transmembrane region" description="Helical" evidence="1">
    <location>
        <begin position="294"/>
        <end position="311"/>
    </location>
</feature>
<organism evidence="2 3">
    <name type="scientific">Quisquiliibacterium transsilvanicum</name>
    <dbReference type="NCBI Taxonomy" id="1549638"/>
    <lineage>
        <taxon>Bacteria</taxon>
        <taxon>Pseudomonadati</taxon>
        <taxon>Pseudomonadota</taxon>
        <taxon>Betaproteobacteria</taxon>
        <taxon>Burkholderiales</taxon>
        <taxon>Burkholderiaceae</taxon>
        <taxon>Quisquiliibacterium</taxon>
    </lineage>
</organism>
<dbReference type="Pfam" id="PF03186">
    <property type="entry name" value="CobD_Cbib"/>
    <property type="match status" value="1"/>
</dbReference>
<dbReference type="PANTHER" id="PTHR38684:SF1">
    <property type="entry name" value="PROTEIN AMPE"/>
    <property type="match status" value="1"/>
</dbReference>
<name>A0A7W8M962_9BURK</name>
<proteinExistence type="inferred from homology"/>
<dbReference type="GO" id="GO:0048472">
    <property type="term" value="F:threonine-phosphate decarboxylase activity"/>
    <property type="evidence" value="ECO:0007669"/>
    <property type="project" value="InterPro"/>
</dbReference>